<name>A0AAD7FE59_9AGAR</name>
<feature type="non-terminal residue" evidence="2">
    <location>
        <position position="1"/>
    </location>
</feature>
<accession>A0AAD7FE59</accession>
<proteinExistence type="predicted"/>
<evidence type="ECO:0000313" key="2">
    <source>
        <dbReference type="EMBL" id="KAJ7614860.1"/>
    </source>
</evidence>
<feature type="domain" description="Secreted protein CSS2 C-terminal" evidence="1">
    <location>
        <begin position="2"/>
        <end position="122"/>
    </location>
</feature>
<protein>
    <recommendedName>
        <fullName evidence="1">Secreted protein CSS2 C-terminal domain-containing protein</fullName>
    </recommendedName>
</protein>
<sequence length="146" mass="15579">TNHTLSKRTQIRDCILYSTSLSQCYAGLSDSNSVKFIGDTIGGWVKSRSDSNDCSVFSGSVDGVQWRYYASGDCSTTADLTTIRGAIDSFLSNNVNGRCQQMCLQMNHGGTWNGYLSITPAGAPAPTDCGQINYGSCASYGGKNDL</sequence>
<dbReference type="Proteomes" id="UP001221142">
    <property type="component" value="Unassembled WGS sequence"/>
</dbReference>
<evidence type="ECO:0000259" key="1">
    <source>
        <dbReference type="Pfam" id="PF20521"/>
    </source>
</evidence>
<dbReference type="AlphaFoldDB" id="A0AAD7FE59"/>
<dbReference type="InterPro" id="IPR046624">
    <property type="entry name" value="CSS2_C"/>
</dbReference>
<reference evidence="2" key="1">
    <citation type="submission" date="2023-03" db="EMBL/GenBank/DDBJ databases">
        <title>Massive genome expansion in bonnet fungi (Mycena s.s.) driven by repeated elements and novel gene families across ecological guilds.</title>
        <authorList>
            <consortium name="Lawrence Berkeley National Laboratory"/>
            <person name="Harder C.B."/>
            <person name="Miyauchi S."/>
            <person name="Viragh M."/>
            <person name="Kuo A."/>
            <person name="Thoen E."/>
            <person name="Andreopoulos B."/>
            <person name="Lu D."/>
            <person name="Skrede I."/>
            <person name="Drula E."/>
            <person name="Henrissat B."/>
            <person name="Morin E."/>
            <person name="Kohler A."/>
            <person name="Barry K."/>
            <person name="LaButti K."/>
            <person name="Morin E."/>
            <person name="Salamov A."/>
            <person name="Lipzen A."/>
            <person name="Mereny Z."/>
            <person name="Hegedus B."/>
            <person name="Baldrian P."/>
            <person name="Stursova M."/>
            <person name="Weitz H."/>
            <person name="Taylor A."/>
            <person name="Grigoriev I.V."/>
            <person name="Nagy L.G."/>
            <person name="Martin F."/>
            <person name="Kauserud H."/>
        </authorList>
    </citation>
    <scope>NUCLEOTIDE SEQUENCE</scope>
    <source>
        <strain evidence="2">9284</strain>
    </source>
</reference>
<feature type="non-terminal residue" evidence="2">
    <location>
        <position position="146"/>
    </location>
</feature>
<keyword evidence="3" id="KW-1185">Reference proteome</keyword>
<dbReference type="Pfam" id="PF20521">
    <property type="entry name" value="DUF6736"/>
    <property type="match status" value="1"/>
</dbReference>
<gene>
    <name evidence="2" type="ORF">FB45DRAFT_1109064</name>
</gene>
<comment type="caution">
    <text evidence="2">The sequence shown here is derived from an EMBL/GenBank/DDBJ whole genome shotgun (WGS) entry which is preliminary data.</text>
</comment>
<evidence type="ECO:0000313" key="3">
    <source>
        <dbReference type="Proteomes" id="UP001221142"/>
    </source>
</evidence>
<dbReference type="EMBL" id="JARKIF010000025">
    <property type="protein sequence ID" value="KAJ7614860.1"/>
    <property type="molecule type" value="Genomic_DNA"/>
</dbReference>
<organism evidence="2 3">
    <name type="scientific">Roridomyces roridus</name>
    <dbReference type="NCBI Taxonomy" id="1738132"/>
    <lineage>
        <taxon>Eukaryota</taxon>
        <taxon>Fungi</taxon>
        <taxon>Dikarya</taxon>
        <taxon>Basidiomycota</taxon>
        <taxon>Agaricomycotina</taxon>
        <taxon>Agaricomycetes</taxon>
        <taxon>Agaricomycetidae</taxon>
        <taxon>Agaricales</taxon>
        <taxon>Marasmiineae</taxon>
        <taxon>Mycenaceae</taxon>
        <taxon>Roridomyces</taxon>
    </lineage>
</organism>